<name>A0AAE0UBP6_SORBR</name>
<feature type="compositionally biased region" description="Low complexity" evidence="6">
    <location>
        <begin position="99"/>
        <end position="113"/>
    </location>
</feature>
<gene>
    <name evidence="9" type="ORF">B0T20DRAFT_461003</name>
</gene>
<feature type="region of interest" description="Disordered" evidence="6">
    <location>
        <begin position="54"/>
        <end position="118"/>
    </location>
</feature>
<feature type="transmembrane region" description="Helical" evidence="7">
    <location>
        <begin position="257"/>
        <end position="273"/>
    </location>
</feature>
<dbReference type="EMBL" id="JAUTDP010000006">
    <property type="protein sequence ID" value="KAK3398241.1"/>
    <property type="molecule type" value="Genomic_DNA"/>
</dbReference>
<dbReference type="GO" id="GO:0008270">
    <property type="term" value="F:zinc ion binding"/>
    <property type="evidence" value="ECO:0007669"/>
    <property type="project" value="InterPro"/>
</dbReference>
<feature type="domain" description="Zn(2)-C6 fungal-type" evidence="8">
    <location>
        <begin position="15"/>
        <end position="45"/>
    </location>
</feature>
<dbReference type="Pfam" id="PF04082">
    <property type="entry name" value="Fungal_trans"/>
    <property type="match status" value="1"/>
</dbReference>
<accession>A0AAE0UBP6</accession>
<keyword evidence="7" id="KW-1133">Transmembrane helix</keyword>
<evidence type="ECO:0000313" key="10">
    <source>
        <dbReference type="Proteomes" id="UP001281003"/>
    </source>
</evidence>
<feature type="region of interest" description="Disordered" evidence="6">
    <location>
        <begin position="160"/>
        <end position="213"/>
    </location>
</feature>
<dbReference type="Pfam" id="PF00172">
    <property type="entry name" value="Zn_clus"/>
    <property type="match status" value="1"/>
</dbReference>
<proteinExistence type="predicted"/>
<dbReference type="InterPro" id="IPR001138">
    <property type="entry name" value="Zn2Cys6_DnaBD"/>
</dbReference>
<reference evidence="9" key="2">
    <citation type="submission" date="2023-07" db="EMBL/GenBank/DDBJ databases">
        <authorList>
            <consortium name="Lawrence Berkeley National Laboratory"/>
            <person name="Haridas S."/>
            <person name="Hensen N."/>
            <person name="Bonometti L."/>
            <person name="Westerberg I."/>
            <person name="Brannstrom I.O."/>
            <person name="Guillou S."/>
            <person name="Cros-Aarteil S."/>
            <person name="Calhoun S."/>
            <person name="Kuo A."/>
            <person name="Mondo S."/>
            <person name="Pangilinan J."/>
            <person name="Riley R."/>
            <person name="LaButti K."/>
            <person name="Andreopoulos B."/>
            <person name="Lipzen A."/>
            <person name="Chen C."/>
            <person name="Yanf M."/>
            <person name="Daum C."/>
            <person name="Ng V."/>
            <person name="Clum A."/>
            <person name="Steindorff A."/>
            <person name="Ohm R."/>
            <person name="Martin F."/>
            <person name="Silar P."/>
            <person name="Natvig D."/>
            <person name="Lalanne C."/>
            <person name="Gautier V."/>
            <person name="Ament-velasquez S.L."/>
            <person name="Kruys A."/>
            <person name="Hutchinson M.I."/>
            <person name="Powell A.J."/>
            <person name="Barry K."/>
            <person name="Miller A.N."/>
            <person name="Grigoriev I.V."/>
            <person name="Debuchy R."/>
            <person name="Gladieux P."/>
            <person name="Thoren M.H."/>
            <person name="Johannesson H."/>
        </authorList>
    </citation>
    <scope>NUCLEOTIDE SEQUENCE</scope>
    <source>
        <strain evidence="9">FGSC 1904</strain>
    </source>
</reference>
<dbReference type="GO" id="GO:0000981">
    <property type="term" value="F:DNA-binding transcription factor activity, RNA polymerase II-specific"/>
    <property type="evidence" value="ECO:0007669"/>
    <property type="project" value="InterPro"/>
</dbReference>
<keyword evidence="5" id="KW-0539">Nucleus</keyword>
<dbReference type="InterPro" id="IPR036864">
    <property type="entry name" value="Zn2-C6_fun-type_DNA-bd_sf"/>
</dbReference>
<evidence type="ECO:0000256" key="7">
    <source>
        <dbReference type="SAM" id="Phobius"/>
    </source>
</evidence>
<feature type="compositionally biased region" description="Polar residues" evidence="6">
    <location>
        <begin position="61"/>
        <end position="71"/>
    </location>
</feature>
<keyword evidence="2" id="KW-0805">Transcription regulation</keyword>
<dbReference type="PROSITE" id="PS00463">
    <property type="entry name" value="ZN2_CY6_FUNGAL_1"/>
    <property type="match status" value="1"/>
</dbReference>
<dbReference type="Gene3D" id="4.10.240.10">
    <property type="entry name" value="Zn(2)-C6 fungal-type DNA-binding domain"/>
    <property type="match status" value="1"/>
</dbReference>
<evidence type="ECO:0000256" key="5">
    <source>
        <dbReference type="ARBA" id="ARBA00023242"/>
    </source>
</evidence>
<feature type="region of interest" description="Disordered" evidence="6">
    <location>
        <begin position="457"/>
        <end position="480"/>
    </location>
</feature>
<dbReference type="InterPro" id="IPR007219">
    <property type="entry name" value="XnlR_reg_dom"/>
</dbReference>
<dbReference type="GO" id="GO:0000435">
    <property type="term" value="P:positive regulation of transcription from RNA polymerase II promoter by galactose"/>
    <property type="evidence" value="ECO:0007669"/>
    <property type="project" value="TreeGrafter"/>
</dbReference>
<dbReference type="SMART" id="SM00906">
    <property type="entry name" value="Fungal_trans"/>
    <property type="match status" value="1"/>
</dbReference>
<evidence type="ECO:0000256" key="1">
    <source>
        <dbReference type="ARBA" id="ARBA00022723"/>
    </source>
</evidence>
<dbReference type="SMART" id="SM00066">
    <property type="entry name" value="GAL4"/>
    <property type="match status" value="1"/>
</dbReference>
<reference evidence="9" key="1">
    <citation type="journal article" date="2023" name="Mol. Phylogenet. Evol.">
        <title>Genome-scale phylogeny and comparative genomics of the fungal order Sordariales.</title>
        <authorList>
            <person name="Hensen N."/>
            <person name="Bonometti L."/>
            <person name="Westerberg I."/>
            <person name="Brannstrom I.O."/>
            <person name="Guillou S."/>
            <person name="Cros-Aarteil S."/>
            <person name="Calhoun S."/>
            <person name="Haridas S."/>
            <person name="Kuo A."/>
            <person name="Mondo S."/>
            <person name="Pangilinan J."/>
            <person name="Riley R."/>
            <person name="LaButti K."/>
            <person name="Andreopoulos B."/>
            <person name="Lipzen A."/>
            <person name="Chen C."/>
            <person name="Yan M."/>
            <person name="Daum C."/>
            <person name="Ng V."/>
            <person name="Clum A."/>
            <person name="Steindorff A."/>
            <person name="Ohm R.A."/>
            <person name="Martin F."/>
            <person name="Silar P."/>
            <person name="Natvig D.O."/>
            <person name="Lalanne C."/>
            <person name="Gautier V."/>
            <person name="Ament-Velasquez S.L."/>
            <person name="Kruys A."/>
            <person name="Hutchinson M.I."/>
            <person name="Powell A.J."/>
            <person name="Barry K."/>
            <person name="Miller A.N."/>
            <person name="Grigoriev I.V."/>
            <person name="Debuchy R."/>
            <person name="Gladieux P."/>
            <person name="Hiltunen Thoren M."/>
            <person name="Johannesson H."/>
        </authorList>
    </citation>
    <scope>NUCLEOTIDE SEQUENCE</scope>
    <source>
        <strain evidence="9">FGSC 1904</strain>
    </source>
</reference>
<dbReference type="Proteomes" id="UP001281003">
    <property type="component" value="Unassembled WGS sequence"/>
</dbReference>
<dbReference type="PANTHER" id="PTHR47424:SF3">
    <property type="entry name" value="REGULATORY PROTEIN GAL4"/>
    <property type="match status" value="1"/>
</dbReference>
<comment type="caution">
    <text evidence="9">The sequence shown here is derived from an EMBL/GenBank/DDBJ whole genome shotgun (WGS) entry which is preliminary data.</text>
</comment>
<dbReference type="AlphaFoldDB" id="A0AAE0UBP6"/>
<keyword evidence="7" id="KW-0472">Membrane</keyword>
<feature type="compositionally biased region" description="Acidic residues" evidence="6">
    <location>
        <begin position="79"/>
        <end position="92"/>
    </location>
</feature>
<feature type="compositionally biased region" description="Polar residues" evidence="6">
    <location>
        <begin position="635"/>
        <end position="667"/>
    </location>
</feature>
<evidence type="ECO:0000256" key="6">
    <source>
        <dbReference type="SAM" id="MobiDB-lite"/>
    </source>
</evidence>
<keyword evidence="7" id="KW-0812">Transmembrane</keyword>
<dbReference type="SUPFAM" id="SSF57701">
    <property type="entry name" value="Zn2/Cys6 DNA-binding domain"/>
    <property type="match status" value="1"/>
</dbReference>
<dbReference type="GO" id="GO:0005634">
    <property type="term" value="C:nucleus"/>
    <property type="evidence" value="ECO:0007669"/>
    <property type="project" value="TreeGrafter"/>
</dbReference>
<keyword evidence="4" id="KW-0804">Transcription</keyword>
<dbReference type="InterPro" id="IPR051127">
    <property type="entry name" value="Fungal_SecMet_Regulators"/>
</dbReference>
<dbReference type="GO" id="GO:0000978">
    <property type="term" value="F:RNA polymerase II cis-regulatory region sequence-specific DNA binding"/>
    <property type="evidence" value="ECO:0007669"/>
    <property type="project" value="TreeGrafter"/>
</dbReference>
<feature type="compositionally biased region" description="Basic and acidic residues" evidence="6">
    <location>
        <begin position="192"/>
        <end position="202"/>
    </location>
</feature>
<organism evidence="9 10">
    <name type="scientific">Sordaria brevicollis</name>
    <dbReference type="NCBI Taxonomy" id="83679"/>
    <lineage>
        <taxon>Eukaryota</taxon>
        <taxon>Fungi</taxon>
        <taxon>Dikarya</taxon>
        <taxon>Ascomycota</taxon>
        <taxon>Pezizomycotina</taxon>
        <taxon>Sordariomycetes</taxon>
        <taxon>Sordariomycetidae</taxon>
        <taxon>Sordariales</taxon>
        <taxon>Sordariaceae</taxon>
        <taxon>Sordaria</taxon>
    </lineage>
</organism>
<keyword evidence="3" id="KW-0238">DNA-binding</keyword>
<dbReference type="GO" id="GO:0006351">
    <property type="term" value="P:DNA-templated transcription"/>
    <property type="evidence" value="ECO:0007669"/>
    <property type="project" value="InterPro"/>
</dbReference>
<evidence type="ECO:0000313" key="9">
    <source>
        <dbReference type="EMBL" id="KAK3398241.1"/>
    </source>
</evidence>
<dbReference type="PANTHER" id="PTHR47424">
    <property type="entry name" value="REGULATORY PROTEIN GAL4"/>
    <property type="match status" value="1"/>
</dbReference>
<evidence type="ECO:0000256" key="4">
    <source>
        <dbReference type="ARBA" id="ARBA00023163"/>
    </source>
</evidence>
<feature type="compositionally biased region" description="Polar residues" evidence="6">
    <location>
        <begin position="160"/>
        <end position="183"/>
    </location>
</feature>
<evidence type="ECO:0000259" key="8">
    <source>
        <dbReference type="PROSITE" id="PS50048"/>
    </source>
</evidence>
<evidence type="ECO:0000256" key="2">
    <source>
        <dbReference type="ARBA" id="ARBA00023015"/>
    </source>
</evidence>
<dbReference type="CDD" id="cd00067">
    <property type="entry name" value="GAL4"/>
    <property type="match status" value="1"/>
</dbReference>
<feature type="region of interest" description="Disordered" evidence="6">
    <location>
        <begin position="624"/>
        <end position="676"/>
    </location>
</feature>
<keyword evidence="10" id="KW-1185">Reference proteome</keyword>
<evidence type="ECO:0000256" key="3">
    <source>
        <dbReference type="ARBA" id="ARBA00023125"/>
    </source>
</evidence>
<feature type="compositionally biased region" description="Low complexity" evidence="6">
    <location>
        <begin position="464"/>
        <end position="480"/>
    </location>
</feature>
<sequence>MEEGRPRKRVRVSIACHNCRNRKSRCDGQHPSCGRCEELNVSCVYDEPPAAVHHHPRRLNNIDTSPTTAGTKRSRDLTQDDNVDIQDDDGDESNSPRNGLLALPALSGLPSSRSRQEDLNADGMGEVALTDDGENCSTYFGPSSNVALVRQLSLALTRAQSHPSCRSQAMATSAPTLPSSSRYPSHRQLRRPSNDEINDRGVRPQTSRHVPPEPEASNLILQYFSTIGLFFPIIDVDTFTTTYHNLRKGGFMGARRVWLALLYMIIGIVYHYFQWAKELAMPQVLISSSLETVQLLCLMIEYLHGSSQSAQLWTFHSLAVKAALQIGLHSADASRHLTLLEREMRKRTWYQVVMNDNNLAAKFGRPMTILPSLQNKLGPPQDIGDIFPSMYASRSVIATSVDAFKCGVELSHLTCQVVSQLYDDNAGGSNGLNTFNIVRLAFDLSWKLSQWRQSVPPDLRPRNLTSTSTDATAPSLSTSSPSSIEAQRLRAVLSLRYWGLCSLVERPVLLQFLALQHHQLSGPGKAPTSSNQNNVDIKMALNLLRESGVSSLRRCIHACRECIALAKAIVDRWQNHKEELTAVRIALTDAVDLLSRSSESLVISRCHDCLVGFLRAYDSVVTSSSGEQQRDSHSAHVQNNNNFRESSTNTSASASIDNTMPQPQGQGHRQDHVSGVGNGIGMSSSSGYGHVHEHGGVVGSTFSAGLDYFTGTGTSSSLAASLLGDFTGVPLDFGGHWGDPSLPYM</sequence>
<dbReference type="CDD" id="cd12148">
    <property type="entry name" value="fungal_TF_MHR"/>
    <property type="match status" value="1"/>
</dbReference>
<protein>
    <recommendedName>
        <fullName evidence="8">Zn(2)-C6 fungal-type domain-containing protein</fullName>
    </recommendedName>
</protein>
<dbReference type="PROSITE" id="PS50048">
    <property type="entry name" value="ZN2_CY6_FUNGAL_2"/>
    <property type="match status" value="1"/>
</dbReference>
<keyword evidence="1" id="KW-0479">Metal-binding</keyword>